<accession>A0A8S5QBF8</accession>
<proteinExistence type="predicted"/>
<organism evidence="1">
    <name type="scientific">Siphoviridae sp. ctu9a31</name>
    <dbReference type="NCBI Taxonomy" id="2825712"/>
    <lineage>
        <taxon>Viruses</taxon>
        <taxon>Duplodnaviria</taxon>
        <taxon>Heunggongvirae</taxon>
        <taxon>Uroviricota</taxon>
        <taxon>Caudoviricetes</taxon>
    </lineage>
</organism>
<dbReference type="EMBL" id="BK015613">
    <property type="protein sequence ID" value="DAE15852.1"/>
    <property type="molecule type" value="Genomic_DNA"/>
</dbReference>
<protein>
    <submittedName>
        <fullName evidence="1">Alginate and motility regulator</fullName>
    </submittedName>
</protein>
<evidence type="ECO:0000313" key="1">
    <source>
        <dbReference type="EMBL" id="DAE15852.1"/>
    </source>
</evidence>
<name>A0A8S5QBF8_9CAUD</name>
<reference evidence="1" key="1">
    <citation type="journal article" date="2021" name="Proc. Natl. Acad. Sci. U.S.A.">
        <title>A Catalog of Tens of Thousands of Viruses from Human Metagenomes Reveals Hidden Associations with Chronic Diseases.</title>
        <authorList>
            <person name="Tisza M.J."/>
            <person name="Buck C.B."/>
        </authorList>
    </citation>
    <scope>NUCLEOTIDE SEQUENCE</scope>
    <source>
        <strain evidence="1">Ctu9a31</strain>
    </source>
</reference>
<sequence length="57" mass="6696">MSNKKGRPKLDNPKNERIYIRVTKEEKEEIMNFSDKSGYTILDLIKKGIEKVKGQKK</sequence>